<dbReference type="NCBIfam" id="NF005559">
    <property type="entry name" value="PRK07231.1"/>
    <property type="match status" value="1"/>
</dbReference>
<feature type="domain" description="Ketoreductase" evidence="3">
    <location>
        <begin position="7"/>
        <end position="188"/>
    </location>
</feature>
<evidence type="ECO:0000256" key="2">
    <source>
        <dbReference type="ARBA" id="ARBA00023002"/>
    </source>
</evidence>
<dbReference type="PRINTS" id="PR00080">
    <property type="entry name" value="SDRFAMILY"/>
</dbReference>
<name>A0A0U2VR74_9BACL</name>
<keyword evidence="2" id="KW-0560">Oxidoreductase</keyword>
<dbReference type="InterPro" id="IPR036291">
    <property type="entry name" value="NAD(P)-bd_dom_sf"/>
</dbReference>
<dbReference type="InterPro" id="IPR020904">
    <property type="entry name" value="Sc_DH/Rdtase_CS"/>
</dbReference>
<dbReference type="FunFam" id="3.40.50.720:FF:000240">
    <property type="entry name" value="SDR family oxidoreductase"/>
    <property type="match status" value="1"/>
</dbReference>
<dbReference type="OrthoDB" id="9803333at2"/>
<dbReference type="PROSITE" id="PS00061">
    <property type="entry name" value="ADH_SHORT"/>
    <property type="match status" value="1"/>
</dbReference>
<sequence length="252" mass="27066">MFNLDNKVVIVTGSGSGIGRSIALGLAQAGADLVITELPERLETANETARQIRSAGRRALVVELDVTDVGGIGKMIEQACDYFGRIDVLVNNAGVIIRKKAVEVTEEEWDRVMDVNLKGVFFCCQAAGKVMIRQGSGKIINIASINGMIGSAERSSYTASKAGVINLTRTLAAEWAEFGINVNAIGPTYLLTPLTESLFAQETFKEDYLRRQPIQRIGKPEDLLGTVIYLASSASDLVTGHTVMVDGGWTAV</sequence>
<dbReference type="PANTHER" id="PTHR42760">
    <property type="entry name" value="SHORT-CHAIN DEHYDROGENASES/REDUCTASES FAMILY MEMBER"/>
    <property type="match status" value="1"/>
</dbReference>
<dbReference type="InterPro" id="IPR002347">
    <property type="entry name" value="SDR_fam"/>
</dbReference>
<dbReference type="STRING" id="162209.IJ22_16150"/>
<evidence type="ECO:0000259" key="3">
    <source>
        <dbReference type="SMART" id="SM00822"/>
    </source>
</evidence>
<evidence type="ECO:0000256" key="1">
    <source>
        <dbReference type="ARBA" id="ARBA00006484"/>
    </source>
</evidence>
<protein>
    <submittedName>
        <fullName evidence="4">3-oxoacyl-ACP reductase</fullName>
    </submittedName>
</protein>
<dbReference type="GO" id="GO:0016616">
    <property type="term" value="F:oxidoreductase activity, acting on the CH-OH group of donors, NAD or NADP as acceptor"/>
    <property type="evidence" value="ECO:0007669"/>
    <property type="project" value="UniProtKB-ARBA"/>
</dbReference>
<reference evidence="5" key="1">
    <citation type="submission" date="2015-12" db="EMBL/GenBank/DDBJ databases">
        <title>Complete genome sequences of two moderately thermophilic Paenibacillus species.</title>
        <authorList>
            <person name="Butler R.III."/>
            <person name="Wang J."/>
            <person name="Stark B.C."/>
            <person name="Pombert J.-F."/>
        </authorList>
    </citation>
    <scope>NUCLEOTIDE SEQUENCE [LARGE SCALE GENOMIC DNA]</scope>
    <source>
        <strain evidence="5">32O-Y</strain>
    </source>
</reference>
<dbReference type="InterPro" id="IPR057326">
    <property type="entry name" value="KR_dom"/>
</dbReference>
<comment type="similarity">
    <text evidence="1">Belongs to the short-chain dehydrogenases/reductases (SDR) family.</text>
</comment>
<dbReference type="PRINTS" id="PR00081">
    <property type="entry name" value="GDHRDH"/>
</dbReference>
<dbReference type="SUPFAM" id="SSF51735">
    <property type="entry name" value="NAD(P)-binding Rossmann-fold domains"/>
    <property type="match status" value="1"/>
</dbReference>
<keyword evidence="5" id="KW-1185">Reference proteome</keyword>
<evidence type="ECO:0000313" key="4">
    <source>
        <dbReference type="EMBL" id="ALS21991.1"/>
    </source>
</evidence>
<dbReference type="Proteomes" id="UP000061660">
    <property type="component" value="Chromosome"/>
</dbReference>
<dbReference type="RefSeq" id="WP_062408343.1">
    <property type="nucleotide sequence ID" value="NZ_BJCS01000015.1"/>
</dbReference>
<dbReference type="Gene3D" id="3.40.50.720">
    <property type="entry name" value="NAD(P)-binding Rossmann-like Domain"/>
    <property type="match status" value="1"/>
</dbReference>
<dbReference type="EMBL" id="CP013652">
    <property type="protein sequence ID" value="ALS21991.1"/>
    <property type="molecule type" value="Genomic_DNA"/>
</dbReference>
<dbReference type="AlphaFoldDB" id="A0A0U2VR74"/>
<accession>A0A0U2VR74</accession>
<gene>
    <name evidence="4" type="ORF">IJ22_16150</name>
</gene>
<reference evidence="4 5" key="2">
    <citation type="journal article" date="2016" name="Genome Announc.">
        <title>Complete Genome Sequences of Two Interactive Moderate Thermophiles, Paenibacillus napthalenovorans 32O-Y and Paenibacillus sp. 32O-W.</title>
        <authorList>
            <person name="Butler R.R.III."/>
            <person name="Wang J."/>
            <person name="Stark B.C."/>
            <person name="Pombert J.F."/>
        </authorList>
    </citation>
    <scope>NUCLEOTIDE SEQUENCE [LARGE SCALE GENOMIC DNA]</scope>
    <source>
        <strain evidence="4 5">32O-Y</strain>
    </source>
</reference>
<organism evidence="4 5">
    <name type="scientific">Paenibacillus naphthalenovorans</name>
    <dbReference type="NCBI Taxonomy" id="162209"/>
    <lineage>
        <taxon>Bacteria</taxon>
        <taxon>Bacillati</taxon>
        <taxon>Bacillota</taxon>
        <taxon>Bacilli</taxon>
        <taxon>Bacillales</taxon>
        <taxon>Paenibacillaceae</taxon>
        <taxon>Paenibacillus</taxon>
    </lineage>
</organism>
<dbReference type="SMART" id="SM00822">
    <property type="entry name" value="PKS_KR"/>
    <property type="match status" value="1"/>
</dbReference>
<dbReference type="GO" id="GO:0005975">
    <property type="term" value="P:carbohydrate metabolic process"/>
    <property type="evidence" value="ECO:0007669"/>
    <property type="project" value="UniProtKB-ARBA"/>
</dbReference>
<dbReference type="Pfam" id="PF13561">
    <property type="entry name" value="adh_short_C2"/>
    <property type="match status" value="1"/>
</dbReference>
<dbReference type="PATRIC" id="fig|162209.4.peg.1712"/>
<proteinExistence type="inferred from homology"/>
<dbReference type="KEGG" id="pnp:IJ22_16150"/>
<evidence type="ECO:0000313" key="5">
    <source>
        <dbReference type="Proteomes" id="UP000061660"/>
    </source>
</evidence>